<feature type="compositionally biased region" description="Low complexity" evidence="1">
    <location>
        <begin position="216"/>
        <end position="229"/>
    </location>
</feature>
<accession>A0A495JPQ0</accession>
<reference evidence="2 3" key="1">
    <citation type="submission" date="2018-10" db="EMBL/GenBank/DDBJ databases">
        <title>Sequencing the genomes of 1000 actinobacteria strains.</title>
        <authorList>
            <person name="Klenk H.-P."/>
        </authorList>
    </citation>
    <scope>NUCLEOTIDE SEQUENCE [LARGE SCALE GENOMIC DNA]</scope>
    <source>
        <strain evidence="2 3">DSM 45175</strain>
    </source>
</reference>
<feature type="compositionally biased region" description="Low complexity" evidence="1">
    <location>
        <begin position="25"/>
        <end position="36"/>
    </location>
</feature>
<dbReference type="OrthoDB" id="8480367at2"/>
<protein>
    <submittedName>
        <fullName evidence="2">Uncharacterized protein DUF3710</fullName>
    </submittedName>
</protein>
<keyword evidence="3" id="KW-1185">Reference proteome</keyword>
<dbReference type="AlphaFoldDB" id="A0A495JPQ0"/>
<sequence length="268" mass="28320">MIFSRGRGGRHARDERAGRSGRSAPDQPDVDSSPDVPTRDRGPYDVTEAPAGVERLDLGSLRIPAVADVEIRVQADPDGSVQQVVLLHGENALQLGVFAAPRSEGIWDEVRQEIRESLFKEGTAAEESDGEYGVELRARVRTPDGQLTDLRFVGIDGPRWMVRGVYQGRVASDPGVGGPLVECLHGLVVDRGQEAKPVREPLPLRLPREIAERQAAEAAAAGTQPGGETVISSDGGGPNGSGAAPRINGASDQGPGRGKPSPRPRGSV</sequence>
<dbReference type="RefSeq" id="WP_121159128.1">
    <property type="nucleotide sequence ID" value="NZ_RBKT01000001.1"/>
</dbReference>
<dbReference type="EMBL" id="RBKT01000001">
    <property type="protein sequence ID" value="RKR90943.1"/>
    <property type="molecule type" value="Genomic_DNA"/>
</dbReference>
<feature type="region of interest" description="Disordered" evidence="1">
    <location>
        <begin position="213"/>
        <end position="268"/>
    </location>
</feature>
<dbReference type="InterPro" id="IPR022183">
    <property type="entry name" value="DUF3710"/>
</dbReference>
<dbReference type="Proteomes" id="UP000277671">
    <property type="component" value="Unassembled WGS sequence"/>
</dbReference>
<evidence type="ECO:0000256" key="1">
    <source>
        <dbReference type="SAM" id="MobiDB-lite"/>
    </source>
</evidence>
<feature type="region of interest" description="Disordered" evidence="1">
    <location>
        <begin position="1"/>
        <end position="51"/>
    </location>
</feature>
<proteinExistence type="predicted"/>
<evidence type="ECO:0000313" key="2">
    <source>
        <dbReference type="EMBL" id="RKR90943.1"/>
    </source>
</evidence>
<evidence type="ECO:0000313" key="3">
    <source>
        <dbReference type="Proteomes" id="UP000277671"/>
    </source>
</evidence>
<comment type="caution">
    <text evidence="2">The sequence shown here is derived from an EMBL/GenBank/DDBJ whole genome shotgun (WGS) entry which is preliminary data.</text>
</comment>
<organism evidence="2 3">
    <name type="scientific">Micromonospora pisi</name>
    <dbReference type="NCBI Taxonomy" id="589240"/>
    <lineage>
        <taxon>Bacteria</taxon>
        <taxon>Bacillati</taxon>
        <taxon>Actinomycetota</taxon>
        <taxon>Actinomycetes</taxon>
        <taxon>Micromonosporales</taxon>
        <taxon>Micromonosporaceae</taxon>
        <taxon>Micromonospora</taxon>
    </lineage>
</organism>
<gene>
    <name evidence="2" type="ORF">BDK92_5327</name>
</gene>
<dbReference type="Pfam" id="PF12502">
    <property type="entry name" value="DUF3710"/>
    <property type="match status" value="1"/>
</dbReference>
<name>A0A495JPQ0_9ACTN</name>